<organism evidence="1">
    <name type="scientific">freshwater metagenome</name>
    <dbReference type="NCBI Taxonomy" id="449393"/>
    <lineage>
        <taxon>unclassified sequences</taxon>
        <taxon>metagenomes</taxon>
        <taxon>ecological metagenomes</taxon>
    </lineage>
</organism>
<name>A0A6J6SEC3_9ZZZZ</name>
<sequence length="72" mass="7939">MDSGRDPFQGRRDPREIARELLARGEIIDDPSTDLDLDLDPIVLSDGTVLDAATAERLGRESADEAWKDSGR</sequence>
<dbReference type="EMBL" id="CAEZXR010000432">
    <property type="protein sequence ID" value="CAB4733152.1"/>
    <property type="molecule type" value="Genomic_DNA"/>
</dbReference>
<gene>
    <name evidence="1" type="ORF">UFOPK2579_02705</name>
</gene>
<proteinExistence type="predicted"/>
<dbReference type="AlphaFoldDB" id="A0A6J6SEC3"/>
<protein>
    <submittedName>
        <fullName evidence="1">Unannotated protein</fullName>
    </submittedName>
</protein>
<accession>A0A6J6SEC3</accession>
<reference evidence="1" key="1">
    <citation type="submission" date="2020-05" db="EMBL/GenBank/DDBJ databases">
        <authorList>
            <person name="Chiriac C."/>
            <person name="Salcher M."/>
            <person name="Ghai R."/>
            <person name="Kavagutti S V."/>
        </authorList>
    </citation>
    <scope>NUCLEOTIDE SEQUENCE</scope>
</reference>
<evidence type="ECO:0000313" key="1">
    <source>
        <dbReference type="EMBL" id="CAB4733152.1"/>
    </source>
</evidence>